<evidence type="ECO:0000256" key="2">
    <source>
        <dbReference type="ARBA" id="ARBA00013164"/>
    </source>
</evidence>
<keyword evidence="3 9" id="KW-0436">Ligase</keyword>
<dbReference type="OrthoDB" id="15954at2759"/>
<evidence type="ECO:0000256" key="8">
    <source>
        <dbReference type="ARBA" id="ARBA00030520"/>
    </source>
</evidence>
<comment type="caution">
    <text evidence="12">The sequence shown here is derived from an EMBL/GenBank/DDBJ whole genome shotgun (WGS) entry which is preliminary data.</text>
</comment>
<dbReference type="GO" id="GO:0006397">
    <property type="term" value="P:mRNA processing"/>
    <property type="evidence" value="ECO:0007669"/>
    <property type="project" value="EnsemblFungi"/>
</dbReference>
<proteinExistence type="inferred from homology"/>
<dbReference type="GO" id="GO:0005524">
    <property type="term" value="F:ATP binding"/>
    <property type="evidence" value="ECO:0007669"/>
    <property type="project" value="UniProtKB-KW"/>
</dbReference>
<dbReference type="GO" id="GO:0005739">
    <property type="term" value="C:mitochondrion"/>
    <property type="evidence" value="ECO:0007669"/>
    <property type="project" value="EnsemblFungi"/>
</dbReference>
<protein>
    <recommendedName>
        <fullName evidence="2">leucine--tRNA ligase</fullName>
        <ecNumber evidence="2">6.1.1.4</ecNumber>
    </recommendedName>
    <alternativeName>
        <fullName evidence="8">Leucyl-tRNA synthetase</fullName>
    </alternativeName>
</protein>
<dbReference type="PROSITE" id="PS00178">
    <property type="entry name" value="AA_TRNA_LIGASE_I"/>
    <property type="match status" value="1"/>
</dbReference>
<dbReference type="EMBL" id="MTSL01000200">
    <property type="protein sequence ID" value="PJF16962.1"/>
    <property type="molecule type" value="Genomic_DNA"/>
</dbReference>
<dbReference type="GO" id="GO:0004823">
    <property type="term" value="F:leucine-tRNA ligase activity"/>
    <property type="evidence" value="ECO:0007669"/>
    <property type="project" value="UniProtKB-EC"/>
</dbReference>
<dbReference type="CDD" id="cd00812">
    <property type="entry name" value="LeuRS_core"/>
    <property type="match status" value="1"/>
</dbReference>
<evidence type="ECO:0000313" key="12">
    <source>
        <dbReference type="EMBL" id="PJF16962.1"/>
    </source>
</evidence>
<evidence type="ECO:0000259" key="11">
    <source>
        <dbReference type="Pfam" id="PF00133"/>
    </source>
</evidence>
<organism evidence="12 13">
    <name type="scientific">Paramicrosporidium saccamoebae</name>
    <dbReference type="NCBI Taxonomy" id="1246581"/>
    <lineage>
        <taxon>Eukaryota</taxon>
        <taxon>Fungi</taxon>
        <taxon>Fungi incertae sedis</taxon>
        <taxon>Cryptomycota</taxon>
        <taxon>Cryptomycota incertae sedis</taxon>
        <taxon>Paramicrosporidium</taxon>
    </lineage>
</organism>
<feature type="transmembrane region" description="Helical" evidence="10">
    <location>
        <begin position="691"/>
        <end position="712"/>
    </location>
</feature>
<name>A0A2H9TGP4_9FUNG</name>
<gene>
    <name evidence="12" type="ORF">PSACC_03239</name>
</gene>
<dbReference type="SUPFAM" id="SSF52374">
    <property type="entry name" value="Nucleotidylyl transferase"/>
    <property type="match status" value="1"/>
</dbReference>
<feature type="transmembrane region" description="Helical" evidence="10">
    <location>
        <begin position="658"/>
        <end position="684"/>
    </location>
</feature>
<evidence type="ECO:0000256" key="5">
    <source>
        <dbReference type="ARBA" id="ARBA00022840"/>
    </source>
</evidence>
<accession>A0A2H9TGP4</accession>
<dbReference type="Proteomes" id="UP000240830">
    <property type="component" value="Unassembled WGS sequence"/>
</dbReference>
<dbReference type="GO" id="GO:0097157">
    <property type="term" value="F:pre-mRNA intronic binding"/>
    <property type="evidence" value="ECO:0007669"/>
    <property type="project" value="EnsemblFungi"/>
</dbReference>
<evidence type="ECO:0000256" key="9">
    <source>
        <dbReference type="RuleBase" id="RU363035"/>
    </source>
</evidence>
<dbReference type="InterPro" id="IPR002300">
    <property type="entry name" value="aa-tRNA-synth_Ia"/>
</dbReference>
<keyword evidence="6 9" id="KW-0648">Protein biosynthesis</keyword>
<dbReference type="InterPro" id="IPR002302">
    <property type="entry name" value="Leu-tRNA-ligase"/>
</dbReference>
<sequence>MRFSKCAWFSTVKRCISPQYILEMEGKWKGRWSMRPEEYHVNATAAKKYILAMFPYPSGNLHIGHVRVYAISDALSRYQRLLGAPVLHPIGWDAFGLPAENAAIERAIPPAEWTRANIKQMRSQLDSLSLRFDWDHAVTTCEPEYYRWTQWLFLRLMKKGLVERREAEVNWDPVDETVLANEQVDSNGCSWRSGAKVEKRMLRQWFLKITKYQDDLLKGLEGLEWPRAVKDMQRHWIVASGEYRFTIEGGSLVVALKRSDDWRLAESILIDPKHPNRAIGSIINPATSQPIPVVVSTESLKDPMVAQVVLGKKQAKLNPLPAQPPPEFVITEYRLRDWLISRQRYWGTPIPIIHCATCGVTMHLDVPMLGKGSPLAQHPSWSAPCPSWYFARHVDPQNDKMPADPSKLRQWLPVDAYIGGIEHAILHLLYARFMTRFMAEELGFEQAEPFAGLITQGLVEGKTYQCPATGRYLKPEELRQEGKKVIITETGALPLETWDKMSKSKYNGVDPVGLVSQYGADVLRLCVMFKAPPEVALQWNTRDIAGPQRWILRLLTLAGKIMDRSDNAAIGCPRSEASLVASMEYAYDPARHRLNLAVSNLMTLSNDIEKSLDASPTTLRTAMKALALDNVMRRILAGLSDFLAWHRLVPLFIKDRDLLVLFLRFLFLNGVLYLGTVSLLLSLLTRHPTNFFRLVVLLLWFLPIYPLCFMLNERLYTLLAAHLHPSDHHARPAEQLYRAIFLGIHLALIYGLPAISSKLYVLTVPMGAWVYALYACEYYWHATFSVRVARIEDNALYFLGFGLMPALAMALFRPLVGLGVSSLAFGMAVLMAFFVPIRPSNGLRVPIFKATGLIADTAIRLFFRK</sequence>
<dbReference type="FunFam" id="3.40.50.620:FF:000003">
    <property type="entry name" value="Leucine--tRNA ligase"/>
    <property type="match status" value="1"/>
</dbReference>
<keyword evidence="10" id="KW-0812">Transmembrane</keyword>
<evidence type="ECO:0000256" key="3">
    <source>
        <dbReference type="ARBA" id="ARBA00022598"/>
    </source>
</evidence>
<dbReference type="Gene3D" id="1.10.730.10">
    <property type="entry name" value="Isoleucyl-tRNA Synthetase, Domain 1"/>
    <property type="match status" value="2"/>
</dbReference>
<dbReference type="Gene3D" id="3.40.50.620">
    <property type="entry name" value="HUPs"/>
    <property type="match status" value="2"/>
</dbReference>
<evidence type="ECO:0000256" key="7">
    <source>
        <dbReference type="ARBA" id="ARBA00023146"/>
    </source>
</evidence>
<dbReference type="Pfam" id="PF00133">
    <property type="entry name" value="tRNA-synt_1"/>
    <property type="match status" value="2"/>
</dbReference>
<dbReference type="GO" id="GO:0032543">
    <property type="term" value="P:mitochondrial translation"/>
    <property type="evidence" value="ECO:0007669"/>
    <property type="project" value="EnsemblFungi"/>
</dbReference>
<keyword evidence="4 9" id="KW-0547">Nucleotide-binding</keyword>
<keyword evidence="5 9" id="KW-0067">ATP-binding</keyword>
<evidence type="ECO:0000256" key="10">
    <source>
        <dbReference type="SAM" id="Phobius"/>
    </source>
</evidence>
<feature type="transmembrane region" description="Helical" evidence="10">
    <location>
        <begin position="759"/>
        <end position="780"/>
    </location>
</feature>
<evidence type="ECO:0000256" key="6">
    <source>
        <dbReference type="ARBA" id="ARBA00022917"/>
    </source>
</evidence>
<reference evidence="12 13" key="1">
    <citation type="submission" date="2016-10" db="EMBL/GenBank/DDBJ databases">
        <title>The genome of Paramicrosporidium saccamoebae is the missing link in understanding Cryptomycota and Microsporidia evolution.</title>
        <authorList>
            <person name="Quandt C.A."/>
            <person name="Beaudet D."/>
            <person name="Corsaro D."/>
            <person name="Michel R."/>
            <person name="Corradi N."/>
            <person name="James T."/>
        </authorList>
    </citation>
    <scope>NUCLEOTIDE SEQUENCE [LARGE SCALE GENOMIC DNA]</scope>
    <source>
        <strain evidence="12 13">KSL3</strain>
    </source>
</reference>
<comment type="similarity">
    <text evidence="1 9">Belongs to the class-I aminoacyl-tRNA synthetase family.</text>
</comment>
<dbReference type="AlphaFoldDB" id="A0A2H9TGP4"/>
<feature type="domain" description="Aminoacyl-tRNA synthetase class Ia" evidence="11">
    <location>
        <begin position="499"/>
        <end position="537"/>
    </location>
</feature>
<dbReference type="PANTHER" id="PTHR43740:SF2">
    <property type="entry name" value="LEUCINE--TRNA LIGASE, MITOCHONDRIAL"/>
    <property type="match status" value="1"/>
</dbReference>
<keyword evidence="10" id="KW-0472">Membrane</keyword>
<feature type="transmembrane region" description="Helical" evidence="10">
    <location>
        <begin position="819"/>
        <end position="837"/>
    </location>
</feature>
<dbReference type="EC" id="6.1.1.4" evidence="2"/>
<dbReference type="GO" id="GO:0000372">
    <property type="term" value="P:Group I intron splicing"/>
    <property type="evidence" value="ECO:0007669"/>
    <property type="project" value="EnsemblFungi"/>
</dbReference>
<dbReference type="InterPro" id="IPR001412">
    <property type="entry name" value="aa-tRNA-synth_I_CS"/>
</dbReference>
<keyword evidence="13" id="KW-1185">Reference proteome</keyword>
<keyword evidence="10" id="KW-1133">Transmembrane helix</keyword>
<dbReference type="PANTHER" id="PTHR43740">
    <property type="entry name" value="LEUCYL-TRNA SYNTHETASE"/>
    <property type="match status" value="1"/>
</dbReference>
<keyword evidence="7 9" id="KW-0030">Aminoacyl-tRNA synthetase</keyword>
<evidence type="ECO:0000256" key="1">
    <source>
        <dbReference type="ARBA" id="ARBA00005594"/>
    </source>
</evidence>
<dbReference type="InterPro" id="IPR014729">
    <property type="entry name" value="Rossmann-like_a/b/a_fold"/>
</dbReference>
<evidence type="ECO:0000256" key="4">
    <source>
        <dbReference type="ARBA" id="ARBA00022741"/>
    </source>
</evidence>
<feature type="transmembrane region" description="Helical" evidence="10">
    <location>
        <begin position="795"/>
        <end position="812"/>
    </location>
</feature>
<dbReference type="STRING" id="1246581.A0A2H9TGP4"/>
<dbReference type="FunFam" id="1.10.730.10:FF:000002">
    <property type="entry name" value="Leucine--tRNA ligase"/>
    <property type="match status" value="1"/>
</dbReference>
<feature type="domain" description="Aminoacyl-tRNA synthetase class Ia" evidence="11">
    <location>
        <begin position="44"/>
        <end position="237"/>
    </location>
</feature>
<evidence type="ECO:0000313" key="13">
    <source>
        <dbReference type="Proteomes" id="UP000240830"/>
    </source>
</evidence>
<dbReference type="GO" id="GO:0006429">
    <property type="term" value="P:leucyl-tRNA aminoacylation"/>
    <property type="evidence" value="ECO:0007669"/>
    <property type="project" value="EnsemblFungi"/>
</dbReference>
<dbReference type="PRINTS" id="PR00985">
    <property type="entry name" value="TRNASYNTHLEU"/>
</dbReference>